<dbReference type="Gene3D" id="1.20.58.900">
    <property type="match status" value="1"/>
</dbReference>
<feature type="compositionally biased region" description="Low complexity" evidence="1">
    <location>
        <begin position="140"/>
        <end position="151"/>
    </location>
</feature>
<feature type="region of interest" description="Disordered" evidence="1">
    <location>
        <begin position="365"/>
        <end position="395"/>
    </location>
</feature>
<sequence length="1340" mass="147315">MDASAADCSFSPLEGELSQSPGRGGWISPLTDDCFQEHGDSFHGPASSSSMIGASSLSGDTLIACHFPVVQLPTWQLPVQALCSSAKRPGRLCSVGLTRAVSLPEQDSLNREHTFAGGRRHFSSSYSSLNEDRTEEEGASDSSGRYDSTSSPEETSSHLRKESSGARGGPRSHNSFLPSTELEEDEEDEDSDGDNLHRYHEDSSFVLHGNSNWPLSNDARNYTMPHGDVDSEWGNEGTVLGIESDQEWLSNQPNQLVSLQTECQCFHVSRSGITLMSCGEQDSDRLKDNMSCCIHSQHKCFPELSNSHTEYVSDSSCNSSDGVLVNFCTIYNRSNNPATPHDLSSPAVHSSPSCEGSVFLNLQPVPQTPTKDLQRDDVTVSSPPKEVADTTPSASCWSPQGLDSNCNLYSLEPLPPGLSSLEVSDLTACLQSQATLAMGTNQKYYKLVTCDLPSQSPSPAWSCLTSCPEGQSRISPFPPSEHLFIHHKKEGQHKEYKKEKEDQQKERRLSSAHCSTGFDCSLFQTYDYQVATTSTDKTLCRKKHTDGIQNLSHTPCSLCPSQCSPHSSKCQDTSTVSTQPSVILDQEHCNTDATEEGACSLEHPVVRYSKAQRPTSLPIQPFVLIPSDKPQSQTQHLGCLLEQYINQKSSKSGSSQPGLKGKGKSSQSFSNLQPSPMGSRYPIFLEAPSSSDTCSTCTPSPECFSRRDTWSQSSRSHGRPSPCTSKSSLDPSHAHSPKPRRVQVQDKTSPYSGKTQTGSFLNLIPAPNQSNLVKIPTYQDLINLTPEQSHVNPEPQSPRQPQNHTSYNSIFSHTPPTLTLTTDAHHPNLQVSLSPPAFSQPEKKFPQHRATPAANSGFFHGSFTAALSSVAPLSSLSSLLSLAASGLHPQQIQDSAGLSGKQSQSQHSESLILSDRPPTEFCLSPDTSYESLSISHLQRRGLLRSVSRAVDLIMAHFGSSRDPEEKMRLGNSSWSPTIAGLVLEHLCPTIQNILEDGLRDHKLDLIIGQRRNHSWTVVEVSTRIGQSTKVLHSLVSKIRQCPQLSSHCMRLRAFIMGLLNLRALEFWLSHLQSQKDVVTTYYHSWGFLSMSLGRCQPLFQELLLLLQPLSVLPFDLNLLLEPRLLQNRQLCPEEQGVSPPPPSSGLLVTSWPLLQADRKVDCSRSSQQTKISHQIGPYYQESLSPLNSSCIKQQCGGGMLANRSPRLAPIPEWWPKEPDLIDGVVEGEDCSQNCVDTWSQISMDSRQEERRREKDNGTPNVSTCVQAESPCQGGLRWAKLFGAADTSTRAETVSQSHIGAQTRRRPSQWLHLDRLQLGLLAQSIRSMKLVGAQNDKNKDY</sequence>
<dbReference type="InterPro" id="IPR004012">
    <property type="entry name" value="Run_dom"/>
</dbReference>
<feature type="region of interest" description="Disordered" evidence="1">
    <location>
        <begin position="1243"/>
        <end position="1263"/>
    </location>
</feature>
<feature type="region of interest" description="Disordered" evidence="1">
    <location>
        <begin position="1"/>
        <end position="23"/>
    </location>
</feature>
<feature type="domain" description="RUN" evidence="2">
    <location>
        <begin position="977"/>
        <end position="1121"/>
    </location>
</feature>
<dbReference type="InterPro" id="IPR047343">
    <property type="entry name" value="RUSC1_2"/>
</dbReference>
<dbReference type="SUPFAM" id="SSF140741">
    <property type="entry name" value="RUN domain-like"/>
    <property type="match status" value="1"/>
</dbReference>
<dbReference type="InterPro" id="IPR037213">
    <property type="entry name" value="Run_dom_sf"/>
</dbReference>
<dbReference type="SMART" id="SM00593">
    <property type="entry name" value="RUN"/>
    <property type="match status" value="1"/>
</dbReference>
<feature type="region of interest" description="Disordered" evidence="1">
    <location>
        <begin position="787"/>
        <end position="809"/>
    </location>
</feature>
<feature type="compositionally biased region" description="Low complexity" evidence="1">
    <location>
        <begin position="688"/>
        <end position="703"/>
    </location>
</feature>
<dbReference type="EMBL" id="BRZM01000021">
    <property type="protein sequence ID" value="GLD55242.1"/>
    <property type="molecule type" value="Genomic_DNA"/>
</dbReference>
<dbReference type="PROSITE" id="PS50826">
    <property type="entry name" value="RUN"/>
    <property type="match status" value="1"/>
</dbReference>
<feature type="region of interest" description="Disordered" evidence="1">
    <location>
        <begin position="112"/>
        <end position="198"/>
    </location>
</feature>
<reference evidence="3" key="1">
    <citation type="submission" date="2022-08" db="EMBL/GenBank/DDBJ databases">
        <title>Genome sequencing of akame (Lates japonicus).</title>
        <authorList>
            <person name="Hashiguchi Y."/>
            <person name="Takahashi H."/>
        </authorList>
    </citation>
    <scope>NUCLEOTIDE SEQUENCE</scope>
    <source>
        <strain evidence="3">Kochi</strain>
    </source>
</reference>
<dbReference type="Pfam" id="PF02759">
    <property type="entry name" value="RUN"/>
    <property type="match status" value="1"/>
</dbReference>
<feature type="region of interest" description="Disordered" evidence="1">
    <location>
        <begin position="893"/>
        <end position="912"/>
    </location>
</feature>
<organism evidence="3 4">
    <name type="scientific">Lates japonicus</name>
    <name type="common">Japanese lates</name>
    <dbReference type="NCBI Taxonomy" id="270547"/>
    <lineage>
        <taxon>Eukaryota</taxon>
        <taxon>Metazoa</taxon>
        <taxon>Chordata</taxon>
        <taxon>Craniata</taxon>
        <taxon>Vertebrata</taxon>
        <taxon>Euteleostomi</taxon>
        <taxon>Actinopterygii</taxon>
        <taxon>Neopterygii</taxon>
        <taxon>Teleostei</taxon>
        <taxon>Neoteleostei</taxon>
        <taxon>Acanthomorphata</taxon>
        <taxon>Carangaria</taxon>
        <taxon>Carangaria incertae sedis</taxon>
        <taxon>Centropomidae</taxon>
        <taxon>Lates</taxon>
    </lineage>
</organism>
<dbReference type="Proteomes" id="UP001279410">
    <property type="component" value="Unassembled WGS sequence"/>
</dbReference>
<dbReference type="PANTHER" id="PTHR15591">
    <property type="entry name" value="RUN AND SH3 DOMAIN CONTAINING"/>
    <property type="match status" value="1"/>
</dbReference>
<feature type="compositionally biased region" description="Acidic residues" evidence="1">
    <location>
        <begin position="181"/>
        <end position="193"/>
    </location>
</feature>
<evidence type="ECO:0000256" key="1">
    <source>
        <dbReference type="SAM" id="MobiDB-lite"/>
    </source>
</evidence>
<feature type="compositionally biased region" description="Basic and acidic residues" evidence="1">
    <location>
        <begin position="155"/>
        <end position="164"/>
    </location>
</feature>
<feature type="compositionally biased region" description="Polar residues" evidence="1">
    <location>
        <begin position="745"/>
        <end position="760"/>
    </location>
</feature>
<feature type="region of interest" description="Disordered" evidence="1">
    <location>
        <begin position="832"/>
        <end position="852"/>
    </location>
</feature>
<dbReference type="GO" id="GO:0031410">
    <property type="term" value="C:cytoplasmic vesicle"/>
    <property type="evidence" value="ECO:0007669"/>
    <property type="project" value="TreeGrafter"/>
</dbReference>
<evidence type="ECO:0000313" key="4">
    <source>
        <dbReference type="Proteomes" id="UP001279410"/>
    </source>
</evidence>
<evidence type="ECO:0000259" key="2">
    <source>
        <dbReference type="PROSITE" id="PS50826"/>
    </source>
</evidence>
<feature type="compositionally biased region" description="Low complexity" evidence="1">
    <location>
        <begin position="649"/>
        <end position="670"/>
    </location>
</feature>
<name>A0AAD3MI99_LATJO</name>
<feature type="compositionally biased region" description="Polar residues" evidence="1">
    <location>
        <begin position="893"/>
        <end position="911"/>
    </location>
</feature>
<accession>A0AAD3MI99</accession>
<dbReference type="PANTHER" id="PTHR15591:SF14">
    <property type="entry name" value="AP-4 COMPLEX ACCESSORY SUBUNIT RUSC2"/>
    <property type="match status" value="1"/>
</dbReference>
<feature type="compositionally biased region" description="Polar residues" evidence="1">
    <location>
        <begin position="797"/>
        <end position="809"/>
    </location>
</feature>
<keyword evidence="4" id="KW-1185">Reference proteome</keyword>
<gene>
    <name evidence="3" type="ORF">AKAME5_000776300</name>
</gene>
<evidence type="ECO:0000313" key="3">
    <source>
        <dbReference type="EMBL" id="GLD55242.1"/>
    </source>
</evidence>
<protein>
    <submittedName>
        <fullName evidence="3">Iporin-like protein</fullName>
    </submittedName>
</protein>
<feature type="region of interest" description="Disordered" evidence="1">
    <location>
        <begin position="649"/>
        <end position="762"/>
    </location>
</feature>
<feature type="compositionally biased region" description="Basic and acidic residues" evidence="1">
    <location>
        <begin position="1245"/>
        <end position="1256"/>
    </location>
</feature>
<proteinExistence type="predicted"/>
<comment type="caution">
    <text evidence="3">The sequence shown here is derived from an EMBL/GenBank/DDBJ whole genome shotgun (WGS) entry which is preliminary data.</text>
</comment>